<dbReference type="EMBL" id="MFUH01000043">
    <property type="protein sequence ID" value="OGI81041.1"/>
    <property type="molecule type" value="Genomic_DNA"/>
</dbReference>
<dbReference type="Proteomes" id="UP000179880">
    <property type="component" value="Unassembled WGS sequence"/>
</dbReference>
<dbReference type="GO" id="GO:0003676">
    <property type="term" value="F:nucleic acid binding"/>
    <property type="evidence" value="ECO:0007669"/>
    <property type="project" value="InterPro"/>
</dbReference>
<organism evidence="1 2">
    <name type="scientific">Candidatus Nomurabacteria bacterium RIFCSPHIGHO2_02_FULL_42_24</name>
    <dbReference type="NCBI Taxonomy" id="1801757"/>
    <lineage>
        <taxon>Bacteria</taxon>
        <taxon>Candidatus Nomuraibacteriota</taxon>
    </lineage>
</organism>
<dbReference type="InterPro" id="IPR011856">
    <property type="entry name" value="tRNA_endonuc-like_dom_sf"/>
</dbReference>
<evidence type="ECO:0008006" key="3">
    <source>
        <dbReference type="Google" id="ProtNLM"/>
    </source>
</evidence>
<comment type="caution">
    <text evidence="1">The sequence shown here is derived from an EMBL/GenBank/DDBJ whole genome shotgun (WGS) entry which is preliminary data.</text>
</comment>
<evidence type="ECO:0000313" key="2">
    <source>
        <dbReference type="Proteomes" id="UP000179880"/>
    </source>
</evidence>
<name>A0A1F6WGL6_9BACT</name>
<evidence type="ECO:0000313" key="1">
    <source>
        <dbReference type="EMBL" id="OGI81041.1"/>
    </source>
</evidence>
<dbReference type="AlphaFoldDB" id="A0A1F6WGL6"/>
<gene>
    <name evidence="1" type="ORF">A3B93_00455</name>
</gene>
<accession>A0A1F6WGL6</accession>
<protein>
    <recommendedName>
        <fullName evidence="3">PD(D/E)XK endonuclease domain-containing protein</fullName>
    </recommendedName>
</protein>
<dbReference type="Gene3D" id="3.40.1350.10">
    <property type="match status" value="1"/>
</dbReference>
<proteinExistence type="predicted"/>
<sequence>MKKPNRNNIGNAGEYYVAHILSSRNYITTITLGRAEKYDILAVAPNKKTIKIQVKTLFDKGWAFRMTKKDEKGGGKNFFYVFVRLNKLEKEPEYWVFPSLLVNKIIREIHKKYSGSRNKSGKKPKKTDIRAFVVRDHRLYPKKWGYVCSKKYYKNYSIF</sequence>
<reference evidence="1 2" key="1">
    <citation type="journal article" date="2016" name="Nat. Commun.">
        <title>Thousands of microbial genomes shed light on interconnected biogeochemical processes in an aquifer system.</title>
        <authorList>
            <person name="Anantharaman K."/>
            <person name="Brown C.T."/>
            <person name="Hug L.A."/>
            <person name="Sharon I."/>
            <person name="Castelle C.J."/>
            <person name="Probst A.J."/>
            <person name="Thomas B.C."/>
            <person name="Singh A."/>
            <person name="Wilkins M.J."/>
            <person name="Karaoz U."/>
            <person name="Brodie E.L."/>
            <person name="Williams K.H."/>
            <person name="Hubbard S.S."/>
            <person name="Banfield J.F."/>
        </authorList>
    </citation>
    <scope>NUCLEOTIDE SEQUENCE [LARGE SCALE GENOMIC DNA]</scope>
</reference>